<feature type="domain" description="Major facilitator superfamily (MFS) profile" evidence="9">
    <location>
        <begin position="8"/>
        <end position="415"/>
    </location>
</feature>
<evidence type="ECO:0000256" key="4">
    <source>
        <dbReference type="ARBA" id="ARBA00022692"/>
    </source>
</evidence>
<protein>
    <recommendedName>
        <fullName evidence="9">Major facilitator superfamily (MFS) profile domain-containing protein</fullName>
    </recommendedName>
</protein>
<keyword evidence="7 8" id="KW-0472">Membrane</keyword>
<dbReference type="PROSITE" id="PS00217">
    <property type="entry name" value="SUGAR_TRANSPORT_2"/>
    <property type="match status" value="1"/>
</dbReference>
<evidence type="ECO:0000313" key="11">
    <source>
        <dbReference type="Proteomes" id="UP000054877"/>
    </source>
</evidence>
<evidence type="ECO:0000256" key="8">
    <source>
        <dbReference type="SAM" id="Phobius"/>
    </source>
</evidence>
<feature type="transmembrane region" description="Helical" evidence="8">
    <location>
        <begin position="180"/>
        <end position="199"/>
    </location>
</feature>
<feature type="transmembrane region" description="Helical" evidence="8">
    <location>
        <begin position="361"/>
        <end position="382"/>
    </location>
</feature>
<comment type="caution">
    <text evidence="10">The sequence shown here is derived from an EMBL/GenBank/DDBJ whole genome shotgun (WGS) entry which is preliminary data.</text>
</comment>
<dbReference type="PROSITE" id="PS00216">
    <property type="entry name" value="SUGAR_TRANSPORT_1"/>
    <property type="match status" value="1"/>
</dbReference>
<keyword evidence="11" id="KW-1185">Reference proteome</keyword>
<accession>A0A0W0YW61</accession>
<dbReference type="SUPFAM" id="SSF103473">
    <property type="entry name" value="MFS general substrate transporter"/>
    <property type="match status" value="1"/>
</dbReference>
<reference evidence="10 11" key="1">
    <citation type="submission" date="2015-11" db="EMBL/GenBank/DDBJ databases">
        <title>Genomic analysis of 38 Legionella species identifies large and diverse effector repertoires.</title>
        <authorList>
            <person name="Burstein D."/>
            <person name="Amaro F."/>
            <person name="Zusman T."/>
            <person name="Lifshitz Z."/>
            <person name="Cohen O."/>
            <person name="Gilbert J.A."/>
            <person name="Pupko T."/>
            <person name="Shuman H.A."/>
            <person name="Segal G."/>
        </authorList>
    </citation>
    <scope>NUCLEOTIDE SEQUENCE [LARGE SCALE GENOMIC DNA]</scope>
    <source>
        <strain evidence="10 11">Mt.St.Helens-9</strain>
    </source>
</reference>
<dbReference type="Pfam" id="PF00083">
    <property type="entry name" value="Sugar_tr"/>
    <property type="match status" value="1"/>
</dbReference>
<dbReference type="InterPro" id="IPR020846">
    <property type="entry name" value="MFS_dom"/>
</dbReference>
<evidence type="ECO:0000313" key="10">
    <source>
        <dbReference type="EMBL" id="KTD61133.1"/>
    </source>
</evidence>
<keyword evidence="4 8" id="KW-0812">Transmembrane</keyword>
<evidence type="ECO:0000256" key="6">
    <source>
        <dbReference type="ARBA" id="ARBA00022989"/>
    </source>
</evidence>
<feature type="transmembrane region" description="Helical" evidence="8">
    <location>
        <begin position="388"/>
        <end position="409"/>
    </location>
</feature>
<evidence type="ECO:0000256" key="3">
    <source>
        <dbReference type="ARBA" id="ARBA00022475"/>
    </source>
</evidence>
<dbReference type="EMBL" id="LNYX01000034">
    <property type="protein sequence ID" value="KTD61133.1"/>
    <property type="molecule type" value="Genomic_DNA"/>
</dbReference>
<keyword evidence="2" id="KW-0813">Transport</keyword>
<evidence type="ECO:0000256" key="5">
    <source>
        <dbReference type="ARBA" id="ARBA00022847"/>
    </source>
</evidence>
<feature type="transmembrane region" description="Helical" evidence="8">
    <location>
        <begin position="145"/>
        <end position="168"/>
    </location>
</feature>
<dbReference type="PROSITE" id="PS50850">
    <property type="entry name" value="MFS"/>
    <property type="match status" value="1"/>
</dbReference>
<feature type="transmembrane region" description="Helical" evidence="8">
    <location>
        <begin position="80"/>
        <end position="98"/>
    </location>
</feature>
<dbReference type="InterPro" id="IPR005829">
    <property type="entry name" value="Sugar_transporter_CS"/>
</dbReference>
<dbReference type="OrthoDB" id="3690818at2"/>
<dbReference type="InterPro" id="IPR005828">
    <property type="entry name" value="MFS_sugar_transport-like"/>
</dbReference>
<evidence type="ECO:0000256" key="7">
    <source>
        <dbReference type="ARBA" id="ARBA00023136"/>
    </source>
</evidence>
<name>A0A0W0YW61_LEGSP</name>
<dbReference type="PANTHER" id="PTHR43528">
    <property type="entry name" value="ALPHA-KETOGLUTARATE PERMEASE"/>
    <property type="match status" value="1"/>
</dbReference>
<proteinExistence type="predicted"/>
<dbReference type="RefSeq" id="WP_058484666.1">
    <property type="nucleotide sequence ID" value="NZ_CAAAII010000012.1"/>
</dbReference>
<sequence>MDNTSKKSVLAGLYGNALEWYDFLLYASFAPLFASLFFPSDVHFVSLIATFGVFAIGFLMRPIGGALIGHLADYAGRRKALIVSVTIMTLSTLAIAFIPPYQQMGVFSPILFTFLRLIQGVAVGGELPGSATFLIEHFFAHRRGFAGSLILSTAFLGIFAGSLTASILSSVFDYSFLLHWGWRLAYLLGGILGIFGIYLRVKSVESPRFLLEKRSEELPAKLVFTKYRKPLVLAVIFTSIMALGNYILIAYATTFLVKTFGFSLRDALMINFIALFLLTILIPAMGLLSDFIGRKPVFLLGIFGLFIFIFPVFRLLISQDWWNALWSELILSMTLAPLNATVPTILAELFPTSVRASGTSIGYNIGQALFGGTVPLVALTLIEFTGNFYAPAWYTFGWTVIVLLATCYLQESYHKALE</sequence>
<feature type="transmembrane region" description="Helical" evidence="8">
    <location>
        <begin position="268"/>
        <end position="288"/>
    </location>
</feature>
<feature type="transmembrane region" description="Helical" evidence="8">
    <location>
        <begin position="329"/>
        <end position="349"/>
    </location>
</feature>
<keyword evidence="5" id="KW-0769">Symport</keyword>
<dbReference type="PANTHER" id="PTHR43528:SF1">
    <property type="entry name" value="ALPHA-KETOGLUTARATE PERMEASE"/>
    <property type="match status" value="1"/>
</dbReference>
<organism evidence="10 11">
    <name type="scientific">Legionella spiritensis</name>
    <dbReference type="NCBI Taxonomy" id="452"/>
    <lineage>
        <taxon>Bacteria</taxon>
        <taxon>Pseudomonadati</taxon>
        <taxon>Pseudomonadota</taxon>
        <taxon>Gammaproteobacteria</taxon>
        <taxon>Legionellales</taxon>
        <taxon>Legionellaceae</taxon>
        <taxon>Legionella</taxon>
    </lineage>
</organism>
<dbReference type="Proteomes" id="UP000054877">
    <property type="component" value="Unassembled WGS sequence"/>
</dbReference>
<comment type="subcellular location">
    <subcellularLocation>
        <location evidence="1">Cell membrane</location>
        <topology evidence="1">Multi-pass membrane protein</topology>
    </subcellularLocation>
</comment>
<feature type="transmembrane region" description="Helical" evidence="8">
    <location>
        <begin position="297"/>
        <end position="317"/>
    </location>
</feature>
<keyword evidence="3" id="KW-1003">Cell membrane</keyword>
<evidence type="ECO:0000259" key="9">
    <source>
        <dbReference type="PROSITE" id="PS50850"/>
    </source>
</evidence>
<evidence type="ECO:0000256" key="2">
    <source>
        <dbReference type="ARBA" id="ARBA00022448"/>
    </source>
</evidence>
<dbReference type="GO" id="GO:0015293">
    <property type="term" value="F:symporter activity"/>
    <property type="evidence" value="ECO:0007669"/>
    <property type="project" value="UniProtKB-KW"/>
</dbReference>
<evidence type="ECO:0000256" key="1">
    <source>
        <dbReference type="ARBA" id="ARBA00004651"/>
    </source>
</evidence>
<feature type="transmembrane region" description="Helical" evidence="8">
    <location>
        <begin position="231"/>
        <end position="256"/>
    </location>
</feature>
<dbReference type="InterPro" id="IPR036259">
    <property type="entry name" value="MFS_trans_sf"/>
</dbReference>
<dbReference type="GO" id="GO:0005886">
    <property type="term" value="C:plasma membrane"/>
    <property type="evidence" value="ECO:0007669"/>
    <property type="project" value="UniProtKB-SubCell"/>
</dbReference>
<keyword evidence="6 8" id="KW-1133">Transmembrane helix</keyword>
<dbReference type="STRING" id="452.Lspi_2753"/>
<dbReference type="InterPro" id="IPR051084">
    <property type="entry name" value="H+-coupled_symporters"/>
</dbReference>
<feature type="transmembrane region" description="Helical" evidence="8">
    <location>
        <begin position="20"/>
        <end position="38"/>
    </location>
</feature>
<dbReference type="AlphaFoldDB" id="A0A0W0YW61"/>
<dbReference type="PATRIC" id="fig|452.5.peg.3048"/>
<feature type="transmembrane region" description="Helical" evidence="8">
    <location>
        <begin position="44"/>
        <end position="68"/>
    </location>
</feature>
<gene>
    <name evidence="10" type="ORF">Lspi_2753</name>
</gene>
<dbReference type="Gene3D" id="1.20.1250.20">
    <property type="entry name" value="MFS general substrate transporter like domains"/>
    <property type="match status" value="2"/>
</dbReference>